<feature type="compositionally biased region" description="Basic residues" evidence="1">
    <location>
        <begin position="110"/>
        <end position="128"/>
    </location>
</feature>
<gene>
    <name evidence="3" type="primary">PRKRIP1_0</name>
    <name evidence="2" type="synonym">PRKRIP1_1</name>
    <name evidence="3" type="ORF">g.156</name>
    <name evidence="2" type="ORF">g.157</name>
</gene>
<organism evidence="3">
    <name type="scientific">Aceria tosichella</name>
    <name type="common">wheat curl mite</name>
    <dbReference type="NCBI Taxonomy" id="561515"/>
    <lineage>
        <taxon>Eukaryota</taxon>
        <taxon>Metazoa</taxon>
        <taxon>Ecdysozoa</taxon>
        <taxon>Arthropoda</taxon>
        <taxon>Chelicerata</taxon>
        <taxon>Arachnida</taxon>
        <taxon>Acari</taxon>
        <taxon>Acariformes</taxon>
        <taxon>Trombidiformes</taxon>
        <taxon>Prostigmata</taxon>
        <taxon>Eupodina</taxon>
        <taxon>Eriophyoidea</taxon>
        <taxon>Eriophyidae</taxon>
        <taxon>Eriophyinae</taxon>
        <taxon>Aceriini</taxon>
        <taxon>Aceria</taxon>
    </lineage>
</organism>
<dbReference type="Pfam" id="PF06658">
    <property type="entry name" value="DUF1168"/>
    <property type="match status" value="1"/>
</dbReference>
<evidence type="ECO:0000256" key="1">
    <source>
        <dbReference type="SAM" id="MobiDB-lite"/>
    </source>
</evidence>
<dbReference type="EMBL" id="GGYP01003924">
    <property type="protein sequence ID" value="MDE48695.1"/>
    <property type="molecule type" value="Transcribed_RNA"/>
</dbReference>
<accession>A0A6G1SIM1</accession>
<feature type="region of interest" description="Disordered" evidence="1">
    <location>
        <begin position="82"/>
        <end position="128"/>
    </location>
</feature>
<dbReference type="EMBL" id="GGYP01005615">
    <property type="protein sequence ID" value="MDE50386.1"/>
    <property type="molecule type" value="Transcribed_RNA"/>
</dbReference>
<name>A0A6G1SIM1_9ACAR</name>
<feature type="compositionally biased region" description="Basic and acidic residues" evidence="1">
    <location>
        <begin position="82"/>
        <end position="109"/>
    </location>
</feature>
<dbReference type="PANTHER" id="PTHR13507:SF0">
    <property type="entry name" value="PRKR-INTERACTING PROTEIN 1"/>
    <property type="match status" value="1"/>
</dbReference>
<sequence>MALNAKDKDMTYDNQRRKIEKLMENPRRVIDFPNSSMSNKKSYEPPEFVRNVMGSSAGAGSGEFHVYRHLRRKEMTRLKQLEEMSHSERLDAEFKSKLEETKRKAQERTMKKKMKREKKRKKSNTTNK</sequence>
<evidence type="ECO:0000313" key="2">
    <source>
        <dbReference type="EMBL" id="MDE48695.1"/>
    </source>
</evidence>
<dbReference type="PANTHER" id="PTHR13507">
    <property type="entry name" value="PRKR-INTERACTING PROTEIN 1"/>
    <property type="match status" value="1"/>
</dbReference>
<dbReference type="InterPro" id="IPR009548">
    <property type="entry name" value="Prkrip1"/>
</dbReference>
<dbReference type="GO" id="GO:0003725">
    <property type="term" value="F:double-stranded RNA binding"/>
    <property type="evidence" value="ECO:0007669"/>
    <property type="project" value="InterPro"/>
</dbReference>
<dbReference type="GO" id="GO:0005730">
    <property type="term" value="C:nucleolus"/>
    <property type="evidence" value="ECO:0007669"/>
    <property type="project" value="TreeGrafter"/>
</dbReference>
<dbReference type="GO" id="GO:0004860">
    <property type="term" value="F:protein kinase inhibitor activity"/>
    <property type="evidence" value="ECO:0007669"/>
    <property type="project" value="TreeGrafter"/>
</dbReference>
<dbReference type="GO" id="GO:0019901">
    <property type="term" value="F:protein kinase binding"/>
    <property type="evidence" value="ECO:0007669"/>
    <property type="project" value="TreeGrafter"/>
</dbReference>
<proteinExistence type="predicted"/>
<dbReference type="AlphaFoldDB" id="A0A6G1SIM1"/>
<evidence type="ECO:0000313" key="3">
    <source>
        <dbReference type="EMBL" id="MDE50386.1"/>
    </source>
</evidence>
<reference evidence="3" key="1">
    <citation type="submission" date="2018-10" db="EMBL/GenBank/DDBJ databases">
        <title>Transcriptome assembly of Aceria tosichella (Wheat curl mite) Type 2.</title>
        <authorList>
            <person name="Scully E.D."/>
            <person name="Geib S.M."/>
            <person name="Palmer N.A."/>
            <person name="Gupta A.K."/>
            <person name="Sarath G."/>
            <person name="Tatineni S."/>
        </authorList>
    </citation>
    <scope>NUCLEOTIDE SEQUENCE</scope>
    <source>
        <strain evidence="3">LincolnNE</strain>
    </source>
</reference>
<protein>
    <submittedName>
        <fullName evidence="3">PRKR-interacting protein 1</fullName>
    </submittedName>
</protein>
<feature type="region of interest" description="Disordered" evidence="1">
    <location>
        <begin position="22"/>
        <end position="43"/>
    </location>
</feature>